<feature type="transmembrane region" description="Helical" evidence="5">
    <location>
        <begin position="56"/>
        <end position="77"/>
    </location>
</feature>
<name>A0A8S1E4S1_9INSE</name>
<dbReference type="GO" id="GO:0016020">
    <property type="term" value="C:membrane"/>
    <property type="evidence" value="ECO:0007669"/>
    <property type="project" value="UniProtKB-SubCell"/>
</dbReference>
<evidence type="ECO:0000256" key="3">
    <source>
        <dbReference type="ARBA" id="ARBA00022729"/>
    </source>
</evidence>
<feature type="non-terminal residue" evidence="6">
    <location>
        <position position="1"/>
    </location>
</feature>
<keyword evidence="2 5" id="KW-0812">Transmembrane</keyword>
<evidence type="ECO:0000256" key="1">
    <source>
        <dbReference type="ARBA" id="ARBA00004479"/>
    </source>
</evidence>
<keyword evidence="3" id="KW-0732">Signal</keyword>
<reference evidence="6 7" key="1">
    <citation type="submission" date="2020-04" db="EMBL/GenBank/DDBJ databases">
        <authorList>
            <person name="Alioto T."/>
            <person name="Alioto T."/>
            <person name="Gomez Garrido J."/>
        </authorList>
    </citation>
    <scope>NUCLEOTIDE SEQUENCE [LARGE SCALE GENOMIC DNA]</scope>
</reference>
<evidence type="ECO:0000256" key="4">
    <source>
        <dbReference type="ARBA" id="ARBA00022989"/>
    </source>
</evidence>
<dbReference type="Proteomes" id="UP000494165">
    <property type="component" value="Unassembled WGS sequence"/>
</dbReference>
<dbReference type="PANTHER" id="PTHR13055:SF12">
    <property type="entry name" value="LD40707P"/>
    <property type="match status" value="1"/>
</dbReference>
<gene>
    <name evidence="6" type="ORF">CLODIP_2_CD07547</name>
</gene>
<dbReference type="AlphaFoldDB" id="A0A8S1E4S1"/>
<proteinExistence type="predicted"/>
<feature type="transmembrane region" description="Helical" evidence="5">
    <location>
        <begin position="105"/>
        <end position="125"/>
    </location>
</feature>
<dbReference type="EMBL" id="CADEPI010000650">
    <property type="protein sequence ID" value="CAB3387933.1"/>
    <property type="molecule type" value="Genomic_DNA"/>
</dbReference>
<comment type="caution">
    <text evidence="6">The sequence shown here is derived from an EMBL/GenBank/DDBJ whole genome shotgun (WGS) entry which is preliminary data.</text>
</comment>
<protein>
    <submittedName>
        <fullName evidence="6">Uncharacterized protein</fullName>
    </submittedName>
</protein>
<sequence length="321" mass="37265">SRKWGRAATGDKVNRASIDNQCPQYSEPLINKESPPVVEVPVIEPLAVEKGPASSLYIPTSLLVIASLLIFGVLCYIERCSRFFPSEEFIHAPFRRRGRRKMGNFFRNQPFMLLVIALILIFSTLETRGSHDEAPDLRVQNELMEVTFVWHKNSANLLWVKMNEHQDEVVTITNYHLQSIKEVSVDLSFDFYLFGNKIRKVRLSKHGRNQSFGNHTTSDWYISPVSIKTSRVKHSKIQYMDFGNAFAVQWEFESYDWDRKLSFQAVMHADGRIEFAYKEIPFGSLVNFRKKFQDIKNVIGVVHSYKLPDTTFWLGYNILIE</sequence>
<dbReference type="PANTHER" id="PTHR13055">
    <property type="entry name" value="TUMOR ENDOTHELIAL MARKER 7 RELATED"/>
    <property type="match status" value="1"/>
</dbReference>
<evidence type="ECO:0000256" key="5">
    <source>
        <dbReference type="SAM" id="Phobius"/>
    </source>
</evidence>
<evidence type="ECO:0000313" key="7">
    <source>
        <dbReference type="Proteomes" id="UP000494165"/>
    </source>
</evidence>
<comment type="subcellular location">
    <subcellularLocation>
        <location evidence="1">Membrane</location>
        <topology evidence="1">Single-pass type I membrane protein</topology>
    </subcellularLocation>
</comment>
<evidence type="ECO:0000256" key="2">
    <source>
        <dbReference type="ARBA" id="ARBA00022692"/>
    </source>
</evidence>
<dbReference type="InterPro" id="IPR031152">
    <property type="entry name" value="PLXDC"/>
</dbReference>
<keyword evidence="5" id="KW-0472">Membrane</keyword>
<accession>A0A8S1E4S1</accession>
<organism evidence="6 7">
    <name type="scientific">Cloeon dipterum</name>
    <dbReference type="NCBI Taxonomy" id="197152"/>
    <lineage>
        <taxon>Eukaryota</taxon>
        <taxon>Metazoa</taxon>
        <taxon>Ecdysozoa</taxon>
        <taxon>Arthropoda</taxon>
        <taxon>Hexapoda</taxon>
        <taxon>Insecta</taxon>
        <taxon>Pterygota</taxon>
        <taxon>Palaeoptera</taxon>
        <taxon>Ephemeroptera</taxon>
        <taxon>Pisciforma</taxon>
        <taxon>Baetidae</taxon>
        <taxon>Cloeon</taxon>
    </lineage>
</organism>
<keyword evidence="7" id="KW-1185">Reference proteome</keyword>
<evidence type="ECO:0000313" key="6">
    <source>
        <dbReference type="EMBL" id="CAB3387933.1"/>
    </source>
</evidence>
<keyword evidence="4 5" id="KW-1133">Transmembrane helix</keyword>